<feature type="domain" description="FIST" evidence="1">
    <location>
        <begin position="33"/>
        <end position="227"/>
    </location>
</feature>
<dbReference type="PANTHER" id="PTHR40252:SF2">
    <property type="entry name" value="BLR0328 PROTEIN"/>
    <property type="match status" value="1"/>
</dbReference>
<evidence type="ECO:0000313" key="4">
    <source>
        <dbReference type="Proteomes" id="UP000295673"/>
    </source>
</evidence>
<dbReference type="AlphaFoldDB" id="A0A4R1NAF2"/>
<dbReference type="InterPro" id="IPR013702">
    <property type="entry name" value="FIST_domain_N"/>
</dbReference>
<sequence length="385" mass="40008">MLKVATGSSEETDSVEAFEEAYEIAMEDLGGMQPKAALVFAGIDLDLSVVADELRKQQPDIVIAGCTTDGEVATPEGFLEDSLVITLFASDDVSISVGMGANASSAPEQATADAVAMAKAATSGTPALCIAMPEGIGTNINSIVEGLRDALGQDFPIVGGAAGDQLRFQGTHQLCNDQMVSDAVVVMLLSGDITVSCGVSTGYTPLGSVHKVTKSEGSVIQEIDGRPAVDLYKDYVQAQSIFFPLAVHVPGREGFLLSSPQHFDEETGAIHFVNPVAADREVQIATASRDEIVSASRAAVQQAFDSFPDDLVPDAALVFSCAGRRAALGTRTGEEYESFEDIIGGAFPTAGFYTYGEISPVGKSGKSLPHTNAFVAVLLGSPSAS</sequence>
<dbReference type="Pfam" id="PF08495">
    <property type="entry name" value="FIST"/>
    <property type="match status" value="1"/>
</dbReference>
<dbReference type="RefSeq" id="WP_132861152.1">
    <property type="nucleotide sequence ID" value="NZ_SMGR01000003.1"/>
</dbReference>
<accession>A0A4R1NAF2</accession>
<dbReference type="SMART" id="SM01204">
    <property type="entry name" value="FIST_C"/>
    <property type="match status" value="1"/>
</dbReference>
<reference evidence="3 4" key="1">
    <citation type="submission" date="2019-03" db="EMBL/GenBank/DDBJ databases">
        <title>Genomic Encyclopedia of Archaeal and Bacterial Type Strains, Phase II (KMG-II): from individual species to whole genera.</title>
        <authorList>
            <person name="Goeker M."/>
        </authorList>
    </citation>
    <scope>NUCLEOTIDE SEQUENCE [LARGE SCALE GENOMIC DNA]</scope>
    <source>
        <strain evidence="3 4">DSM 26433</strain>
    </source>
</reference>
<dbReference type="SMART" id="SM00897">
    <property type="entry name" value="FIST"/>
    <property type="match status" value="1"/>
</dbReference>
<dbReference type="InterPro" id="IPR019494">
    <property type="entry name" value="FIST_C"/>
</dbReference>
<feature type="domain" description="FIST C-domain" evidence="2">
    <location>
        <begin position="228"/>
        <end position="361"/>
    </location>
</feature>
<evidence type="ECO:0000259" key="2">
    <source>
        <dbReference type="SMART" id="SM01204"/>
    </source>
</evidence>
<name>A0A4R1NAF2_9RHOB</name>
<evidence type="ECO:0000313" key="3">
    <source>
        <dbReference type="EMBL" id="TCL00366.1"/>
    </source>
</evidence>
<organism evidence="3 4">
    <name type="scientific">Shimia isoporae</name>
    <dbReference type="NCBI Taxonomy" id="647720"/>
    <lineage>
        <taxon>Bacteria</taxon>
        <taxon>Pseudomonadati</taxon>
        <taxon>Pseudomonadota</taxon>
        <taxon>Alphaproteobacteria</taxon>
        <taxon>Rhodobacterales</taxon>
        <taxon>Roseobacteraceae</taxon>
    </lineage>
</organism>
<comment type="caution">
    <text evidence="3">The sequence shown here is derived from an EMBL/GenBank/DDBJ whole genome shotgun (WGS) entry which is preliminary data.</text>
</comment>
<evidence type="ECO:0000259" key="1">
    <source>
        <dbReference type="SMART" id="SM00897"/>
    </source>
</evidence>
<keyword evidence="4" id="KW-1185">Reference proteome</keyword>
<dbReference type="Pfam" id="PF10442">
    <property type="entry name" value="FIST_C"/>
    <property type="match status" value="1"/>
</dbReference>
<protein>
    <recommendedName>
        <fullName evidence="5">Small ligand-binding sensory domain FIST</fullName>
    </recommendedName>
</protein>
<gene>
    <name evidence="3" type="ORF">BXY66_3007</name>
</gene>
<dbReference type="OrthoDB" id="179842at2"/>
<dbReference type="EMBL" id="SMGR01000003">
    <property type="protein sequence ID" value="TCL00366.1"/>
    <property type="molecule type" value="Genomic_DNA"/>
</dbReference>
<dbReference type="Proteomes" id="UP000295673">
    <property type="component" value="Unassembled WGS sequence"/>
</dbReference>
<evidence type="ECO:0008006" key="5">
    <source>
        <dbReference type="Google" id="ProtNLM"/>
    </source>
</evidence>
<dbReference type="PANTHER" id="PTHR40252">
    <property type="entry name" value="BLR0328 PROTEIN"/>
    <property type="match status" value="1"/>
</dbReference>
<proteinExistence type="predicted"/>